<keyword evidence="5" id="KW-1015">Disulfide bond</keyword>
<comment type="caution">
    <text evidence="9">The sequence shown here is derived from an EMBL/GenBank/DDBJ whole genome shotgun (WGS) entry which is preliminary data.</text>
</comment>
<keyword evidence="1 7" id="KW-0732">Signal</keyword>
<dbReference type="PANTHER" id="PTHR24024:SF15">
    <property type="entry name" value="PULMONARY SURFACTANT-ASSOCIATED PROTEIN D"/>
    <property type="match status" value="1"/>
</dbReference>
<dbReference type="InterPro" id="IPR051077">
    <property type="entry name" value="Ca-dependent_lectin"/>
</dbReference>
<evidence type="ECO:0000313" key="9">
    <source>
        <dbReference type="EMBL" id="KAG5264616.1"/>
    </source>
</evidence>
<dbReference type="PROSITE" id="PS50041">
    <property type="entry name" value="C_TYPE_LECTIN_2"/>
    <property type="match status" value="2"/>
</dbReference>
<feature type="compositionally biased region" description="Basic and acidic residues" evidence="6">
    <location>
        <begin position="49"/>
        <end position="70"/>
    </location>
</feature>
<keyword evidence="3" id="KW-0106">Calcium</keyword>
<dbReference type="InterPro" id="IPR016186">
    <property type="entry name" value="C-type_lectin-like/link_sf"/>
</dbReference>
<dbReference type="InterPro" id="IPR008160">
    <property type="entry name" value="Collagen"/>
</dbReference>
<protein>
    <recommendedName>
        <fullName evidence="8">C-type lectin domain-containing protein</fullName>
    </recommendedName>
</protein>
<dbReference type="PROSITE" id="PS00615">
    <property type="entry name" value="C_TYPE_LECTIN_1"/>
    <property type="match status" value="1"/>
</dbReference>
<evidence type="ECO:0000256" key="7">
    <source>
        <dbReference type="SAM" id="SignalP"/>
    </source>
</evidence>
<dbReference type="InterPro" id="IPR018378">
    <property type="entry name" value="C-type_lectin_CS"/>
</dbReference>
<reference evidence="9" key="1">
    <citation type="submission" date="2020-10" db="EMBL/GenBank/DDBJ databases">
        <title>Chromosome-scale genome assembly of the Allis shad, Alosa alosa.</title>
        <authorList>
            <person name="Margot Z."/>
            <person name="Christophe K."/>
            <person name="Cabau C."/>
            <person name="Louis A."/>
            <person name="Berthelot C."/>
            <person name="Parey E."/>
            <person name="Roest Crollius H."/>
            <person name="Montfort J."/>
            <person name="Robinson-Rechavi M."/>
            <person name="Bucao C."/>
            <person name="Bouchez O."/>
            <person name="Gislard M."/>
            <person name="Lluch J."/>
            <person name="Milhes M."/>
            <person name="Lampietro C."/>
            <person name="Lopez Roques C."/>
            <person name="Donnadieu C."/>
            <person name="Braasch I."/>
            <person name="Desvignes T."/>
            <person name="Postlethwait J."/>
            <person name="Bobe J."/>
            <person name="Guiguen Y."/>
        </authorList>
    </citation>
    <scope>NUCLEOTIDE SEQUENCE</scope>
    <source>
        <strain evidence="9">M-15738</strain>
        <tissue evidence="9">Blood</tissue>
    </source>
</reference>
<feature type="region of interest" description="Disordered" evidence="6">
    <location>
        <begin position="292"/>
        <end position="364"/>
    </location>
</feature>
<evidence type="ECO:0000256" key="1">
    <source>
        <dbReference type="ARBA" id="ARBA00022729"/>
    </source>
</evidence>
<accession>A0AAV6FS72</accession>
<proteinExistence type="predicted"/>
<dbReference type="Pfam" id="PF01391">
    <property type="entry name" value="Collagen"/>
    <property type="match status" value="1"/>
</dbReference>
<dbReference type="SMART" id="SM00034">
    <property type="entry name" value="CLECT"/>
    <property type="match status" value="2"/>
</dbReference>
<feature type="domain" description="C-type lectin" evidence="8">
    <location>
        <begin position="140"/>
        <end position="243"/>
    </location>
</feature>
<dbReference type="EMBL" id="JADWDJ010000020">
    <property type="protein sequence ID" value="KAG5264616.1"/>
    <property type="molecule type" value="Genomic_DNA"/>
</dbReference>
<feature type="compositionally biased region" description="Low complexity" evidence="6">
    <location>
        <begin position="344"/>
        <end position="353"/>
    </location>
</feature>
<dbReference type="GO" id="GO:0030246">
    <property type="term" value="F:carbohydrate binding"/>
    <property type="evidence" value="ECO:0007669"/>
    <property type="project" value="UniProtKB-KW"/>
</dbReference>
<dbReference type="InterPro" id="IPR001304">
    <property type="entry name" value="C-type_lectin-like"/>
</dbReference>
<dbReference type="GO" id="GO:0005581">
    <property type="term" value="C:collagen trimer"/>
    <property type="evidence" value="ECO:0007669"/>
    <property type="project" value="UniProtKB-KW"/>
</dbReference>
<evidence type="ECO:0000256" key="3">
    <source>
        <dbReference type="ARBA" id="ARBA00022837"/>
    </source>
</evidence>
<evidence type="ECO:0000256" key="6">
    <source>
        <dbReference type="SAM" id="MobiDB-lite"/>
    </source>
</evidence>
<name>A0AAV6FS72_9TELE</name>
<sequence length="517" mass="54638">MALSTLPLTALCFALLLCLIGGAQTEVPPSCLASAGVPGNPGHNGLPGRDGRDGKDGREGVSGPKGDRGDPGLPVPGPPGKMGPAGPAGPMGQKGEVGMPGAADALPKSLRTEFQTMKSRLSVIEKAMGFHIIRRVGPKYYVTEGLQDDFDAGLRFCRDAGGDLVLPKNEEENNVLVKMLKVLEAPIGWIRTTDRKTEGIFLDTDDSTLSYTKWKPGEPNDHDNNEDCSMVYTATGLWNDIPCAAQCHAVFSRENTAMALSTLHLTALCFALLLCLIGGAQTEVPPSCLASAGVPGNPGHNGLPGRDGRDGRDGREGVSGPKGDRGDPGELPGSNPVPGPPGKMGPAGPAGPKGQKGEVGMPGPLKTDARIESLQSDVQTMRSRLSIIEKAIGLHILRVGMKYYVTNKLQDNFDVGLKSCEDSGGDVVLPKNEEENKAVAKMVSISGGPIWIRTTDRDTEGTFLDTDNSILSFTKWAPGEPSNGENTEHCTNVYDDTGLWNDVPCNTKCYIVCEIVD</sequence>
<dbReference type="GO" id="GO:0005771">
    <property type="term" value="C:multivesicular body"/>
    <property type="evidence" value="ECO:0007669"/>
    <property type="project" value="TreeGrafter"/>
</dbReference>
<evidence type="ECO:0000256" key="2">
    <source>
        <dbReference type="ARBA" id="ARBA00022734"/>
    </source>
</evidence>
<dbReference type="SUPFAM" id="SSF56436">
    <property type="entry name" value="C-type lectin-like"/>
    <property type="match status" value="2"/>
</dbReference>
<feature type="signal peptide" evidence="7">
    <location>
        <begin position="1"/>
        <end position="25"/>
    </location>
</feature>
<dbReference type="InterPro" id="IPR016187">
    <property type="entry name" value="CTDL_fold"/>
</dbReference>
<feature type="compositionally biased region" description="Basic and acidic residues" evidence="6">
    <location>
        <begin position="306"/>
        <end position="328"/>
    </location>
</feature>
<feature type="region of interest" description="Disordered" evidence="6">
    <location>
        <begin position="35"/>
        <end position="103"/>
    </location>
</feature>
<evidence type="ECO:0000256" key="4">
    <source>
        <dbReference type="ARBA" id="ARBA00023119"/>
    </source>
</evidence>
<keyword evidence="10" id="KW-1185">Reference proteome</keyword>
<dbReference type="PANTHER" id="PTHR24024">
    <property type="entry name" value="PULMONARY SURFACTANT-ASSOCIATED PROTEIN A"/>
    <property type="match status" value="1"/>
</dbReference>
<keyword evidence="2" id="KW-0430">Lectin</keyword>
<dbReference type="Gene3D" id="3.10.100.10">
    <property type="entry name" value="Mannose-Binding Protein A, subunit A"/>
    <property type="match status" value="2"/>
</dbReference>
<evidence type="ECO:0000313" key="10">
    <source>
        <dbReference type="Proteomes" id="UP000823561"/>
    </source>
</evidence>
<gene>
    <name evidence="9" type="ORF">AALO_G00256150</name>
</gene>
<feature type="chain" id="PRO_5043764511" description="C-type lectin domain-containing protein" evidence="7">
    <location>
        <begin position="26"/>
        <end position="517"/>
    </location>
</feature>
<keyword evidence="4" id="KW-0176">Collagen</keyword>
<evidence type="ECO:0000256" key="5">
    <source>
        <dbReference type="ARBA" id="ARBA00023157"/>
    </source>
</evidence>
<dbReference type="AlphaFoldDB" id="A0AAV6FS72"/>
<evidence type="ECO:0000259" key="8">
    <source>
        <dbReference type="PROSITE" id="PS50041"/>
    </source>
</evidence>
<dbReference type="Proteomes" id="UP000823561">
    <property type="component" value="Chromosome 20"/>
</dbReference>
<feature type="compositionally biased region" description="Low complexity" evidence="6">
    <location>
        <begin position="82"/>
        <end position="94"/>
    </location>
</feature>
<feature type="domain" description="C-type lectin" evidence="8">
    <location>
        <begin position="403"/>
        <end position="514"/>
    </location>
</feature>
<dbReference type="Pfam" id="PF00059">
    <property type="entry name" value="Lectin_C"/>
    <property type="match status" value="2"/>
</dbReference>
<dbReference type="GO" id="GO:0005615">
    <property type="term" value="C:extracellular space"/>
    <property type="evidence" value="ECO:0007669"/>
    <property type="project" value="TreeGrafter"/>
</dbReference>
<organism evidence="9 10">
    <name type="scientific">Alosa alosa</name>
    <name type="common">allis shad</name>
    <dbReference type="NCBI Taxonomy" id="278164"/>
    <lineage>
        <taxon>Eukaryota</taxon>
        <taxon>Metazoa</taxon>
        <taxon>Chordata</taxon>
        <taxon>Craniata</taxon>
        <taxon>Vertebrata</taxon>
        <taxon>Euteleostomi</taxon>
        <taxon>Actinopterygii</taxon>
        <taxon>Neopterygii</taxon>
        <taxon>Teleostei</taxon>
        <taxon>Clupei</taxon>
        <taxon>Clupeiformes</taxon>
        <taxon>Clupeoidei</taxon>
        <taxon>Clupeidae</taxon>
        <taxon>Alosa</taxon>
    </lineage>
</organism>